<organism evidence="2">
    <name type="scientific">Opuntia streptacantha</name>
    <name type="common">Prickly pear cactus</name>
    <name type="synonym">Opuntia cardona</name>
    <dbReference type="NCBI Taxonomy" id="393608"/>
    <lineage>
        <taxon>Eukaryota</taxon>
        <taxon>Viridiplantae</taxon>
        <taxon>Streptophyta</taxon>
        <taxon>Embryophyta</taxon>
        <taxon>Tracheophyta</taxon>
        <taxon>Spermatophyta</taxon>
        <taxon>Magnoliopsida</taxon>
        <taxon>eudicotyledons</taxon>
        <taxon>Gunneridae</taxon>
        <taxon>Pentapetalae</taxon>
        <taxon>Caryophyllales</taxon>
        <taxon>Cactineae</taxon>
        <taxon>Cactaceae</taxon>
        <taxon>Opuntioideae</taxon>
        <taxon>Opuntia</taxon>
    </lineage>
</organism>
<proteinExistence type="predicted"/>
<dbReference type="EMBL" id="GISG01000057">
    <property type="protein sequence ID" value="MBA4613962.1"/>
    <property type="molecule type" value="Transcribed_RNA"/>
</dbReference>
<reference evidence="2" key="1">
    <citation type="journal article" date="2013" name="J. Plant Res.">
        <title>Effect of fungi and light on seed germination of three Opuntia species from semiarid lands of central Mexico.</title>
        <authorList>
            <person name="Delgado-Sanchez P."/>
            <person name="Jimenez-Bremont J.F."/>
            <person name="Guerrero-Gonzalez Mde L."/>
            <person name="Flores J."/>
        </authorList>
    </citation>
    <scope>NUCLEOTIDE SEQUENCE</scope>
    <source>
        <tissue evidence="2">Cladode</tissue>
    </source>
</reference>
<name>A0A7C9C9U2_OPUST</name>
<reference evidence="2" key="2">
    <citation type="submission" date="2020-07" db="EMBL/GenBank/DDBJ databases">
        <authorList>
            <person name="Vera ALvarez R."/>
            <person name="Arias-Moreno D.M."/>
            <person name="Jimenez-Jacinto V."/>
            <person name="Jimenez-Bremont J.F."/>
            <person name="Swaminathan K."/>
            <person name="Moose S.P."/>
            <person name="Guerrero-Gonzalez M.L."/>
            <person name="Marino-Ramirez L."/>
            <person name="Landsman D."/>
            <person name="Rodriguez-Kessler M."/>
            <person name="Delgado-Sanchez P."/>
        </authorList>
    </citation>
    <scope>NUCLEOTIDE SEQUENCE</scope>
    <source>
        <tissue evidence="2">Cladode</tissue>
    </source>
</reference>
<dbReference type="AlphaFoldDB" id="A0A7C9C9U2"/>
<dbReference type="EMBL" id="GISG01000055">
    <property type="protein sequence ID" value="MBA4613960.1"/>
    <property type="molecule type" value="Transcribed_RNA"/>
</dbReference>
<evidence type="ECO:0000256" key="1">
    <source>
        <dbReference type="SAM" id="MobiDB-lite"/>
    </source>
</evidence>
<evidence type="ECO:0000313" key="2">
    <source>
        <dbReference type="EMBL" id="MBA4613962.1"/>
    </source>
</evidence>
<protein>
    <submittedName>
        <fullName evidence="2">Uncharacterized protein</fullName>
    </submittedName>
</protein>
<feature type="region of interest" description="Disordered" evidence="1">
    <location>
        <begin position="1"/>
        <end position="24"/>
    </location>
</feature>
<sequence>MDSNHKEAVPPKTDAGSETSNSSISSKDVFRLEVLGVLISISKEQQLEVCLIMPTRELISGFKNPDKLSASIDCCLCSFAAQVSKTVPPTLTSKLEECMVLFANEAIVLGLVISISARATG</sequence>
<accession>A0A7C9C9U2</accession>